<dbReference type="GO" id="GO:0004825">
    <property type="term" value="F:methionine-tRNA ligase activity"/>
    <property type="evidence" value="ECO:0007669"/>
    <property type="project" value="InterPro"/>
</dbReference>
<dbReference type="InterPro" id="IPR033911">
    <property type="entry name" value="MetRS_core"/>
</dbReference>
<evidence type="ECO:0000256" key="2">
    <source>
        <dbReference type="ARBA" id="ARBA00022741"/>
    </source>
</evidence>
<protein>
    <recommendedName>
        <fullName evidence="6">Methionyl/Leucyl tRNA synthetase domain-containing protein</fullName>
    </recommendedName>
</protein>
<organism evidence="7">
    <name type="scientific">marine sediment metagenome</name>
    <dbReference type="NCBI Taxonomy" id="412755"/>
    <lineage>
        <taxon>unclassified sequences</taxon>
        <taxon>metagenomes</taxon>
        <taxon>ecological metagenomes</taxon>
    </lineage>
</organism>
<gene>
    <name evidence="7" type="ORF">S01H4_01811</name>
</gene>
<keyword evidence="1" id="KW-0436">Ligase</keyword>
<evidence type="ECO:0000256" key="5">
    <source>
        <dbReference type="ARBA" id="ARBA00023146"/>
    </source>
</evidence>
<dbReference type="PANTHER" id="PTHR43326:SF1">
    <property type="entry name" value="METHIONINE--TRNA LIGASE, MITOCHONDRIAL"/>
    <property type="match status" value="1"/>
</dbReference>
<dbReference type="GO" id="GO:0005524">
    <property type="term" value="F:ATP binding"/>
    <property type="evidence" value="ECO:0007669"/>
    <property type="project" value="UniProtKB-KW"/>
</dbReference>
<evidence type="ECO:0000313" key="7">
    <source>
        <dbReference type="EMBL" id="GAG71161.1"/>
    </source>
</evidence>
<dbReference type="GO" id="GO:0006431">
    <property type="term" value="P:methionyl-tRNA aminoacylation"/>
    <property type="evidence" value="ECO:0007669"/>
    <property type="project" value="InterPro"/>
</dbReference>
<dbReference type="InterPro" id="IPR014729">
    <property type="entry name" value="Rossmann-like_a/b/a_fold"/>
</dbReference>
<feature type="domain" description="Methionyl/Leucyl tRNA synthetase" evidence="6">
    <location>
        <begin position="6"/>
        <end position="113"/>
    </location>
</feature>
<keyword evidence="2" id="KW-0547">Nucleotide-binding</keyword>
<dbReference type="AlphaFoldDB" id="X1BGJ5"/>
<dbReference type="InterPro" id="IPR023457">
    <property type="entry name" value="Met-tRNA_synth_2"/>
</dbReference>
<dbReference type="PANTHER" id="PTHR43326">
    <property type="entry name" value="METHIONYL-TRNA SYNTHETASE"/>
    <property type="match status" value="1"/>
</dbReference>
<evidence type="ECO:0000256" key="4">
    <source>
        <dbReference type="ARBA" id="ARBA00022917"/>
    </source>
</evidence>
<comment type="caution">
    <text evidence="7">The sequence shown here is derived from an EMBL/GenBank/DDBJ whole genome shotgun (WGS) entry which is preliminary data.</text>
</comment>
<evidence type="ECO:0000256" key="3">
    <source>
        <dbReference type="ARBA" id="ARBA00022840"/>
    </source>
</evidence>
<name>X1BGJ5_9ZZZZ</name>
<dbReference type="EMBL" id="BART01000357">
    <property type="protein sequence ID" value="GAG71161.1"/>
    <property type="molecule type" value="Genomic_DNA"/>
</dbReference>
<dbReference type="SUPFAM" id="SSF52374">
    <property type="entry name" value="Nucleotidylyl transferase"/>
    <property type="match status" value="1"/>
</dbReference>
<proteinExistence type="predicted"/>
<dbReference type="PRINTS" id="PR01041">
    <property type="entry name" value="TRNASYNTHMET"/>
</dbReference>
<evidence type="ECO:0000256" key="1">
    <source>
        <dbReference type="ARBA" id="ARBA00022598"/>
    </source>
</evidence>
<keyword evidence="5" id="KW-0030">Aminoacyl-tRNA synthetase</keyword>
<reference evidence="7" key="1">
    <citation type="journal article" date="2014" name="Front. Microbiol.">
        <title>High frequency of phylogenetically diverse reductive dehalogenase-homologous genes in deep subseafloor sedimentary metagenomes.</title>
        <authorList>
            <person name="Kawai M."/>
            <person name="Futagami T."/>
            <person name="Toyoda A."/>
            <person name="Takaki Y."/>
            <person name="Nishi S."/>
            <person name="Hori S."/>
            <person name="Arai W."/>
            <person name="Tsubouchi T."/>
            <person name="Morono Y."/>
            <person name="Uchiyama I."/>
            <person name="Ito T."/>
            <person name="Fujiyama A."/>
            <person name="Inagaki F."/>
            <person name="Takami H."/>
        </authorList>
    </citation>
    <scope>NUCLEOTIDE SEQUENCE</scope>
    <source>
        <strain evidence="7">Expedition CK06-06</strain>
    </source>
</reference>
<dbReference type="Gene3D" id="3.40.50.620">
    <property type="entry name" value="HUPs"/>
    <property type="match status" value="1"/>
</dbReference>
<dbReference type="Pfam" id="PF09334">
    <property type="entry name" value="tRNA-synt_1g"/>
    <property type="match status" value="1"/>
</dbReference>
<evidence type="ECO:0000259" key="6">
    <source>
        <dbReference type="Pfam" id="PF09334"/>
    </source>
</evidence>
<keyword evidence="3" id="KW-0067">ATP-binding</keyword>
<dbReference type="InterPro" id="IPR015413">
    <property type="entry name" value="Methionyl/Leucyl_tRNA_Synth"/>
</dbReference>
<sequence length="114" mass="13351">MDKEKFYITTAIPYMNAKLHLGQIYEFILADVVARFNRLIGKDIFFLTGADEHGQKINKSAEERGVPPQEYVDEMVKDMKRLLKLYSISNDSYIRTTDKKHEKVVQNVLIKLKR</sequence>
<accession>X1BGJ5</accession>
<keyword evidence="4" id="KW-0648">Protein biosynthesis</keyword>